<dbReference type="OMA" id="PYRHITS"/>
<keyword evidence="4" id="KW-0732">Signal</keyword>
<keyword evidence="3" id="KW-0472">Membrane</keyword>
<dbReference type="PANTHER" id="PTHR48064:SF1">
    <property type="entry name" value="RECEPTOR-LIKE PROTEIN 51-RELATED"/>
    <property type="match status" value="1"/>
</dbReference>
<dbReference type="InterPro" id="IPR001611">
    <property type="entry name" value="Leu-rich_rpt"/>
</dbReference>
<dbReference type="Gene3D" id="3.80.10.10">
    <property type="entry name" value="Ribonuclease Inhibitor"/>
    <property type="match status" value="2"/>
</dbReference>
<dbReference type="Pfam" id="PF00560">
    <property type="entry name" value="LRR_1"/>
    <property type="match status" value="4"/>
</dbReference>
<dbReference type="SUPFAM" id="SSF52058">
    <property type="entry name" value="L domain-like"/>
    <property type="match status" value="1"/>
</dbReference>
<feature type="transmembrane region" description="Helical" evidence="3">
    <location>
        <begin position="395"/>
        <end position="416"/>
    </location>
</feature>
<accession>A0A834ZP07</accession>
<keyword evidence="2" id="KW-0677">Repeat</keyword>
<evidence type="ECO:0000256" key="4">
    <source>
        <dbReference type="SAM" id="SignalP"/>
    </source>
</evidence>
<reference evidence="5 6" key="1">
    <citation type="submission" date="2020-04" db="EMBL/GenBank/DDBJ databases">
        <title>Plant Genome Project.</title>
        <authorList>
            <person name="Zhang R.-G."/>
        </authorList>
    </citation>
    <scope>NUCLEOTIDE SEQUENCE [LARGE SCALE GENOMIC DNA]</scope>
    <source>
        <strain evidence="5">YNK0</strain>
        <tissue evidence="5">Leaf</tissue>
    </source>
</reference>
<feature type="chain" id="PRO_5032773208" evidence="4">
    <location>
        <begin position="24"/>
        <end position="421"/>
    </location>
</feature>
<dbReference type="PANTHER" id="PTHR48064">
    <property type="entry name" value="OS01G0750400 PROTEIN"/>
    <property type="match status" value="1"/>
</dbReference>
<sequence>MEIRPPFLLILLTFMLSYTPTISSLSANISPIKSPSASSPVLPSTIDPNQLKALNSLNIPTIKDPCSQSSIHNSTLCDSGKPFRHLVSLRLINCSDNLRISTNVLEYLSTLQELEFLNCPIPLVHFPAKLISNLRSFSCINSLKNLPGVWLRRFENLTDLTVLGVKVNARGPRIVLRNMKKLRSVRISHTNLTGYLPKKWNLNITHIDLSGNHLKGKVPSSLKLLVDLEFLNLSSNKLSGEIPTSVGNLLSLRNVSFASNSLRGSIPNSISDIPGLVHLDLSSNQFNGTIPKFISEMKELKYLNLENNNFNGVLPFNGSFIKRLAVFKVGGNSNLCYNHSMISSKLKLGISRCDKNGLPVLPPPYHSESHISVSVDVACPSPAPAHEGWHWESKIILVTTVGLSSIVFVLIFLVLLSKWCK</sequence>
<evidence type="ECO:0000256" key="2">
    <source>
        <dbReference type="ARBA" id="ARBA00022737"/>
    </source>
</evidence>
<evidence type="ECO:0000313" key="6">
    <source>
        <dbReference type="Proteomes" id="UP000655225"/>
    </source>
</evidence>
<gene>
    <name evidence="5" type="ORF">HHK36_003608</name>
</gene>
<comment type="caution">
    <text evidence="5">The sequence shown here is derived from an EMBL/GenBank/DDBJ whole genome shotgun (WGS) entry which is preliminary data.</text>
</comment>
<evidence type="ECO:0000313" key="5">
    <source>
        <dbReference type="EMBL" id="KAF8411069.1"/>
    </source>
</evidence>
<keyword evidence="3" id="KW-0812">Transmembrane</keyword>
<organism evidence="5 6">
    <name type="scientific">Tetracentron sinense</name>
    <name type="common">Spur-leaf</name>
    <dbReference type="NCBI Taxonomy" id="13715"/>
    <lineage>
        <taxon>Eukaryota</taxon>
        <taxon>Viridiplantae</taxon>
        <taxon>Streptophyta</taxon>
        <taxon>Embryophyta</taxon>
        <taxon>Tracheophyta</taxon>
        <taxon>Spermatophyta</taxon>
        <taxon>Magnoliopsida</taxon>
        <taxon>Trochodendrales</taxon>
        <taxon>Trochodendraceae</taxon>
        <taxon>Tetracentron</taxon>
    </lineage>
</organism>
<dbReference type="OrthoDB" id="676979at2759"/>
<evidence type="ECO:0000256" key="3">
    <source>
        <dbReference type="SAM" id="Phobius"/>
    </source>
</evidence>
<keyword evidence="6" id="KW-1185">Reference proteome</keyword>
<protein>
    <submittedName>
        <fullName evidence="5">Uncharacterized protein</fullName>
    </submittedName>
</protein>
<dbReference type="InterPro" id="IPR032675">
    <property type="entry name" value="LRR_dom_sf"/>
</dbReference>
<dbReference type="FunFam" id="3.80.10.10:FF:000383">
    <property type="entry name" value="Leucine-rich repeat receptor protein kinase EMS1"/>
    <property type="match status" value="1"/>
</dbReference>
<evidence type="ECO:0000256" key="1">
    <source>
        <dbReference type="ARBA" id="ARBA00022614"/>
    </source>
</evidence>
<keyword evidence="1" id="KW-0433">Leucine-rich repeat</keyword>
<feature type="signal peptide" evidence="4">
    <location>
        <begin position="1"/>
        <end position="23"/>
    </location>
</feature>
<proteinExistence type="predicted"/>
<dbReference type="Proteomes" id="UP000655225">
    <property type="component" value="Unassembled WGS sequence"/>
</dbReference>
<dbReference type="AlphaFoldDB" id="A0A834ZP07"/>
<name>A0A834ZP07_TETSI</name>
<dbReference type="EMBL" id="JABCRI010000002">
    <property type="protein sequence ID" value="KAF8411069.1"/>
    <property type="molecule type" value="Genomic_DNA"/>
</dbReference>
<dbReference type="InterPro" id="IPR053038">
    <property type="entry name" value="RLP_Defense"/>
</dbReference>
<keyword evidence="3" id="KW-1133">Transmembrane helix</keyword>